<dbReference type="Proteomes" id="UP001500133">
    <property type="component" value="Unassembled WGS sequence"/>
</dbReference>
<keyword evidence="2" id="KW-0238">DNA-binding</keyword>
<evidence type="ECO:0000256" key="1">
    <source>
        <dbReference type="ARBA" id="ARBA00022747"/>
    </source>
</evidence>
<evidence type="ECO:0000256" key="2">
    <source>
        <dbReference type="ARBA" id="ARBA00023125"/>
    </source>
</evidence>
<gene>
    <name evidence="3" type="ORF">GCM10022228_06960</name>
</gene>
<protein>
    <recommendedName>
        <fullName evidence="5">Type I restriction modification DNA specificity domain-containing protein</fullName>
    </recommendedName>
</protein>
<evidence type="ECO:0000313" key="3">
    <source>
        <dbReference type="EMBL" id="GAA3899068.1"/>
    </source>
</evidence>
<keyword evidence="1" id="KW-0680">Restriction system</keyword>
<evidence type="ECO:0008006" key="5">
    <source>
        <dbReference type="Google" id="ProtNLM"/>
    </source>
</evidence>
<dbReference type="EMBL" id="BAAAZT010000028">
    <property type="protein sequence ID" value="GAA3899068.1"/>
    <property type="molecule type" value="Genomic_DNA"/>
</dbReference>
<keyword evidence="4" id="KW-1185">Reference proteome</keyword>
<dbReference type="SUPFAM" id="SSF116734">
    <property type="entry name" value="DNA methylase specificity domain"/>
    <property type="match status" value="1"/>
</dbReference>
<sequence>MCSEGSVAPSIRKSQLAQVPIYLPPLEKQHVMVALAQAAAEERRLLTRLIDNRQRMIEATGQQLLDGGVITES</sequence>
<dbReference type="RefSeq" id="WP_344702480.1">
    <property type="nucleotide sequence ID" value="NZ_BAAAZT010000028.1"/>
</dbReference>
<evidence type="ECO:0000313" key="4">
    <source>
        <dbReference type="Proteomes" id="UP001500133"/>
    </source>
</evidence>
<dbReference type="Gene3D" id="3.90.220.20">
    <property type="entry name" value="DNA methylase specificity domains"/>
    <property type="match status" value="1"/>
</dbReference>
<proteinExistence type="predicted"/>
<reference evidence="4" key="1">
    <citation type="journal article" date="2019" name="Int. J. Syst. Evol. Microbiol.">
        <title>The Global Catalogue of Microorganisms (GCM) 10K type strain sequencing project: providing services to taxonomists for standard genome sequencing and annotation.</title>
        <authorList>
            <consortium name="The Broad Institute Genomics Platform"/>
            <consortium name="The Broad Institute Genome Sequencing Center for Infectious Disease"/>
            <person name="Wu L."/>
            <person name="Ma J."/>
        </authorList>
    </citation>
    <scope>NUCLEOTIDE SEQUENCE [LARGE SCALE GENOMIC DNA]</scope>
    <source>
        <strain evidence="4">JCM 16914</strain>
    </source>
</reference>
<dbReference type="InterPro" id="IPR044946">
    <property type="entry name" value="Restrct_endonuc_typeI_TRD_sf"/>
</dbReference>
<organism evidence="3 4">
    <name type="scientific">Halomonas cibimaris</name>
    <dbReference type="NCBI Taxonomy" id="657012"/>
    <lineage>
        <taxon>Bacteria</taxon>
        <taxon>Pseudomonadati</taxon>
        <taxon>Pseudomonadota</taxon>
        <taxon>Gammaproteobacteria</taxon>
        <taxon>Oceanospirillales</taxon>
        <taxon>Halomonadaceae</taxon>
        <taxon>Halomonas</taxon>
    </lineage>
</organism>
<name>A0ABP7LE66_9GAMM</name>
<comment type="caution">
    <text evidence="3">The sequence shown here is derived from an EMBL/GenBank/DDBJ whole genome shotgun (WGS) entry which is preliminary data.</text>
</comment>
<accession>A0ABP7LE66</accession>